<dbReference type="Gene3D" id="1.20.5.3310">
    <property type="match status" value="1"/>
</dbReference>
<evidence type="ECO:0000313" key="8">
    <source>
        <dbReference type="EMBL" id="RDI42420.1"/>
    </source>
</evidence>
<keyword evidence="3" id="KW-0812">Transmembrane</keyword>
<evidence type="ECO:0000313" key="9">
    <source>
        <dbReference type="Proteomes" id="UP000254720"/>
    </source>
</evidence>
<dbReference type="GO" id="GO:0016020">
    <property type="term" value="C:membrane"/>
    <property type="evidence" value="ECO:0007669"/>
    <property type="project" value="UniProtKB-ARBA"/>
</dbReference>
<evidence type="ECO:0000256" key="4">
    <source>
        <dbReference type="ARBA" id="ARBA00022927"/>
    </source>
</evidence>
<keyword evidence="2" id="KW-0813">Transport</keyword>
<keyword evidence="9" id="KW-1185">Reference proteome</keyword>
<evidence type="ECO:0000256" key="5">
    <source>
        <dbReference type="ARBA" id="ARBA00022989"/>
    </source>
</evidence>
<dbReference type="RefSeq" id="WP_170131828.1">
    <property type="nucleotide sequence ID" value="NZ_LR699114.1"/>
</dbReference>
<evidence type="ECO:0000256" key="6">
    <source>
        <dbReference type="ARBA" id="ARBA00023010"/>
    </source>
</evidence>
<accession>A0A370GGG7</accession>
<name>A0A370GGG7_9COXI</name>
<keyword evidence="6" id="KW-0811">Translocation</keyword>
<evidence type="ECO:0000256" key="7">
    <source>
        <dbReference type="ARBA" id="ARBA00023136"/>
    </source>
</evidence>
<keyword evidence="5" id="KW-1133">Transmembrane helix</keyword>
<reference evidence="8 9" key="1">
    <citation type="submission" date="2018-07" db="EMBL/GenBank/DDBJ databases">
        <title>Genomic Encyclopedia of Type Strains, Phase IV (KMG-IV): sequencing the most valuable type-strain genomes for metagenomic binning, comparative biology and taxonomic classification.</title>
        <authorList>
            <person name="Goeker M."/>
        </authorList>
    </citation>
    <scope>NUCLEOTIDE SEQUENCE [LARGE SCALE GENOMIC DNA]</scope>
    <source>
        <strain evidence="8 9">DSM 16500</strain>
    </source>
</reference>
<sequence length="68" mass="7926">MNFSISEIIVILLIALLVIKPEQLPEVAYTLGRFMQSVRRLFGRMKDDLNGFIDTVDTSNERKREQQQ</sequence>
<evidence type="ECO:0000256" key="3">
    <source>
        <dbReference type="ARBA" id="ARBA00022692"/>
    </source>
</evidence>
<gene>
    <name evidence="8" type="ORF">C8D86_11523</name>
</gene>
<evidence type="ECO:0000256" key="1">
    <source>
        <dbReference type="ARBA" id="ARBA00004167"/>
    </source>
</evidence>
<keyword evidence="4" id="KW-0653">Protein transport</keyword>
<comment type="subcellular location">
    <subcellularLocation>
        <location evidence="1">Membrane</location>
        <topology evidence="1">Single-pass membrane protein</topology>
    </subcellularLocation>
</comment>
<dbReference type="InterPro" id="IPR003369">
    <property type="entry name" value="TatA/B/E"/>
</dbReference>
<dbReference type="GO" id="GO:0015031">
    <property type="term" value="P:protein transport"/>
    <property type="evidence" value="ECO:0007669"/>
    <property type="project" value="UniProtKB-KW"/>
</dbReference>
<keyword evidence="7" id="KW-0472">Membrane</keyword>
<proteinExistence type="predicted"/>
<protein>
    <submittedName>
        <fullName evidence="8">MttA/Hcf106 family protein</fullName>
    </submittedName>
</protein>
<dbReference type="AlphaFoldDB" id="A0A370GGG7"/>
<dbReference type="EMBL" id="QQAX01000015">
    <property type="protein sequence ID" value="RDI42420.1"/>
    <property type="molecule type" value="Genomic_DNA"/>
</dbReference>
<comment type="caution">
    <text evidence="8">The sequence shown here is derived from an EMBL/GenBank/DDBJ whole genome shotgun (WGS) entry which is preliminary data.</text>
</comment>
<dbReference type="Proteomes" id="UP000254720">
    <property type="component" value="Unassembled WGS sequence"/>
</dbReference>
<evidence type="ECO:0000256" key="2">
    <source>
        <dbReference type="ARBA" id="ARBA00022448"/>
    </source>
</evidence>
<organism evidence="8 9">
    <name type="scientific">Aquicella lusitana</name>
    <dbReference type="NCBI Taxonomy" id="254246"/>
    <lineage>
        <taxon>Bacteria</taxon>
        <taxon>Pseudomonadati</taxon>
        <taxon>Pseudomonadota</taxon>
        <taxon>Gammaproteobacteria</taxon>
        <taxon>Legionellales</taxon>
        <taxon>Coxiellaceae</taxon>
        <taxon>Aquicella</taxon>
    </lineage>
</organism>
<dbReference type="Pfam" id="PF02416">
    <property type="entry name" value="TatA_B_E"/>
    <property type="match status" value="1"/>
</dbReference>